<protein>
    <submittedName>
        <fullName evidence="1">Uncharacterized protein</fullName>
    </submittedName>
</protein>
<sequence length="64" mass="7255">MGEQQCTGFIATREEIEQARGGLPNAIWFSGDTSYIKELKQISYQYGPEVGQFGLIMALRSWRP</sequence>
<dbReference type="Proteomes" id="UP000002489">
    <property type="component" value="Unassembled WGS sequence"/>
</dbReference>
<reference evidence="1" key="2">
    <citation type="submission" date="2025-08" db="UniProtKB">
        <authorList>
            <consortium name="EnsemblFungi"/>
        </authorList>
    </citation>
    <scope>IDENTIFICATION</scope>
    <source>
        <strain evidence="1">4287 / CBS 123668 / FGSC 9935 / NRRL 34936</strain>
    </source>
</reference>
<gene>
    <name evidence="1" type="primary">28952264</name>
</gene>
<dbReference type="EnsemblFungi" id="FOXG_10814T0">
    <property type="protein sequence ID" value="FOXG_10814P0"/>
    <property type="gene ID" value="FOXG_10814"/>
</dbReference>
<proteinExistence type="predicted"/>
<dbReference type="AlphaFoldDB" id="A0A0D2Y3G3"/>
<evidence type="ECO:0000313" key="2">
    <source>
        <dbReference type="Proteomes" id="UP000002489"/>
    </source>
</evidence>
<organism evidence="1 2">
    <name type="scientific">Fusarium oxysporum (strain Fo5176)</name>
    <name type="common">Fusarium vascular wilt</name>
    <dbReference type="NCBI Taxonomy" id="660025"/>
    <lineage>
        <taxon>Eukaryota</taxon>
        <taxon>Fungi</taxon>
        <taxon>Dikarya</taxon>
        <taxon>Ascomycota</taxon>
        <taxon>Pezizomycotina</taxon>
        <taxon>Sordariomycetes</taxon>
        <taxon>Hypocreomycetidae</taxon>
        <taxon>Hypocreales</taxon>
        <taxon>Nectriaceae</taxon>
        <taxon>Fusarium</taxon>
        <taxon>Fusarium oxysporum species complex</taxon>
    </lineage>
</organism>
<evidence type="ECO:0000313" key="1">
    <source>
        <dbReference type="EnsemblFungi" id="FOXG_10814P0"/>
    </source>
</evidence>
<accession>A0A0D2Y3G3</accession>
<name>A0A0D2Y3G3_FUSOF</name>
<reference evidence="2" key="1">
    <citation type="journal article" date="2012" name="Mol. Plant Microbe Interact.">
        <title>A highly conserved effector in Fusarium oxysporum is required for full virulence on Arabidopsis.</title>
        <authorList>
            <person name="Thatcher L.F."/>
            <person name="Gardiner D.M."/>
            <person name="Kazan K."/>
            <person name="Manners J."/>
        </authorList>
    </citation>
    <scope>NUCLEOTIDE SEQUENCE [LARGE SCALE GENOMIC DNA]</scope>
    <source>
        <strain evidence="2">Fo5176</strain>
    </source>
</reference>
<dbReference type="VEuPathDB" id="FungiDB:FOXG_10814"/>